<evidence type="ECO:0000313" key="2">
    <source>
        <dbReference type="EMBL" id="WMN12095.1"/>
    </source>
</evidence>
<organism evidence="2 3">
    <name type="scientific">Marivirga salinarum</name>
    <dbReference type="NCBI Taxonomy" id="3059078"/>
    <lineage>
        <taxon>Bacteria</taxon>
        <taxon>Pseudomonadati</taxon>
        <taxon>Bacteroidota</taxon>
        <taxon>Cytophagia</taxon>
        <taxon>Cytophagales</taxon>
        <taxon>Marivirgaceae</taxon>
        <taxon>Marivirga</taxon>
    </lineage>
</organism>
<keyword evidence="2" id="KW-0540">Nuclease</keyword>
<feature type="domain" description="HNH" evidence="1">
    <location>
        <begin position="100"/>
        <end position="150"/>
    </location>
</feature>
<dbReference type="InterPro" id="IPR002711">
    <property type="entry name" value="HNH"/>
</dbReference>
<proteinExistence type="predicted"/>
<dbReference type="Pfam" id="PF01844">
    <property type="entry name" value="HNH"/>
    <property type="match status" value="1"/>
</dbReference>
<keyword evidence="3" id="KW-1185">Reference proteome</keyword>
<accession>A0AA51NBQ6</accession>
<evidence type="ECO:0000313" key="3">
    <source>
        <dbReference type="Proteomes" id="UP001230496"/>
    </source>
</evidence>
<dbReference type="GO" id="GO:0003676">
    <property type="term" value="F:nucleic acid binding"/>
    <property type="evidence" value="ECO:0007669"/>
    <property type="project" value="InterPro"/>
</dbReference>
<reference evidence="2 3" key="1">
    <citation type="submission" date="2023-08" db="EMBL/GenBank/DDBJ databases">
        <title>Comparative genomics and taxonomic characterization of three novel marine species of genus Marivirga.</title>
        <authorList>
            <person name="Muhammad N."/>
            <person name="Kim S.-G."/>
        </authorList>
    </citation>
    <scope>NUCLEOTIDE SEQUENCE [LARGE SCALE GENOMIC DNA]</scope>
    <source>
        <strain evidence="2 3">BDSF4-3</strain>
    </source>
</reference>
<dbReference type="RefSeq" id="WP_308349937.1">
    <property type="nucleotide sequence ID" value="NZ_CP129971.1"/>
</dbReference>
<dbReference type="Gene3D" id="1.10.30.50">
    <property type="match status" value="1"/>
</dbReference>
<keyword evidence="2" id="KW-0255">Endonuclease</keyword>
<dbReference type="GO" id="GO:0004519">
    <property type="term" value="F:endonuclease activity"/>
    <property type="evidence" value="ECO:0007669"/>
    <property type="project" value="UniProtKB-KW"/>
</dbReference>
<sequence>MIKIERNNLEEIIDEYLSRLQLTNRRANSNRLKEYFITNLPDIIKAKPEDFDNIHTIYGRLKVANPDDFEEFKNYMINQYKVMRSSHGHWLLERLNLRACPYCNRQYTFTIKEGRISPELDHFKPKASYPELALSFYNLIPSCSTCNHTKLIGDIDIHPYFKGFNDNCKFILKTKEGEQASLDWVLKNDVEIDFSNINSNIKVFHLKELYEEHSDYLKEIISKAQAYNASYYDGLIESYRGLGKQQSEIDRFIWGSYLDNSEHEKRPLSKFTKDILQHLNIIL</sequence>
<name>A0AA51NBQ6_9BACT</name>
<gene>
    <name evidence="2" type="ORF">QYS49_32395</name>
</gene>
<protein>
    <submittedName>
        <fullName evidence="2">HNH endonuclease</fullName>
    </submittedName>
</protein>
<dbReference type="EMBL" id="CP129971">
    <property type="protein sequence ID" value="WMN12095.1"/>
    <property type="molecule type" value="Genomic_DNA"/>
</dbReference>
<keyword evidence="2" id="KW-0378">Hydrolase</keyword>
<evidence type="ECO:0000259" key="1">
    <source>
        <dbReference type="Pfam" id="PF01844"/>
    </source>
</evidence>
<dbReference type="AlphaFoldDB" id="A0AA51NBQ6"/>
<dbReference type="Proteomes" id="UP001230496">
    <property type="component" value="Chromosome"/>
</dbReference>
<dbReference type="GO" id="GO:0008270">
    <property type="term" value="F:zinc ion binding"/>
    <property type="evidence" value="ECO:0007669"/>
    <property type="project" value="InterPro"/>
</dbReference>
<dbReference type="KEGG" id="msaa:QYS49_32395"/>